<evidence type="ECO:0000313" key="3">
    <source>
        <dbReference type="EMBL" id="SEF71424.1"/>
    </source>
</evidence>
<keyword evidence="4" id="KW-1185">Reference proteome</keyword>
<protein>
    <recommendedName>
        <fullName evidence="2">Luciferase domain-containing protein</fullName>
    </recommendedName>
</protein>
<proteinExistence type="predicted"/>
<feature type="region of interest" description="Disordered" evidence="1">
    <location>
        <begin position="9"/>
        <end position="32"/>
    </location>
</feature>
<dbReference type="PANTHER" id="PTHR38695">
    <property type="entry name" value="AMINO ACID PERMEASE_ SLC12A DOMAIN-CONTAINING PROTEIN"/>
    <property type="match status" value="1"/>
</dbReference>
<evidence type="ECO:0000259" key="2">
    <source>
        <dbReference type="Pfam" id="PF17648"/>
    </source>
</evidence>
<accession>A0A1H5U8R5</accession>
<sequence>MTLHYDFELPKRTGAKPTTTPSNPHMQLDQQPKDRKLVDELIGWAFSLPDISKEYSKISVPGAQAMCMSEEKMCTHCNAFMVETEFAHFHPAPDGSMHLGLPQRDVKKVIELGWGELHPVVHKGWLPPNFIMVYAPRNEEEADEIKKIIFRSYQFAIGEISD</sequence>
<dbReference type="EMBL" id="FNVR01000004">
    <property type="protein sequence ID" value="SEF71424.1"/>
    <property type="molecule type" value="Genomic_DNA"/>
</dbReference>
<feature type="domain" description="Luciferase" evidence="2">
    <location>
        <begin position="84"/>
        <end position="149"/>
    </location>
</feature>
<evidence type="ECO:0000313" key="4">
    <source>
        <dbReference type="Proteomes" id="UP000236736"/>
    </source>
</evidence>
<dbReference type="OrthoDB" id="822427at2"/>
<organism evidence="3 4">
    <name type="scientific">Algoriphagus boritolerans DSM 17298 = JCM 18970</name>
    <dbReference type="NCBI Taxonomy" id="1120964"/>
    <lineage>
        <taxon>Bacteria</taxon>
        <taxon>Pseudomonadati</taxon>
        <taxon>Bacteroidota</taxon>
        <taxon>Cytophagia</taxon>
        <taxon>Cytophagales</taxon>
        <taxon>Cyclobacteriaceae</taxon>
        <taxon>Algoriphagus</taxon>
    </lineage>
</organism>
<dbReference type="PANTHER" id="PTHR38695:SF1">
    <property type="entry name" value="AMINO ACID PERMEASE_ SLC12A DOMAIN-CONTAINING PROTEIN"/>
    <property type="match status" value="1"/>
</dbReference>
<dbReference type="InterPro" id="IPR048273">
    <property type="entry name" value="Luciferase"/>
</dbReference>
<dbReference type="RefSeq" id="WP_014773260.1">
    <property type="nucleotide sequence ID" value="NZ_FNVR01000004.1"/>
</dbReference>
<dbReference type="AlphaFoldDB" id="A0A1H5U8R5"/>
<name>A0A1H5U8R5_9BACT</name>
<feature type="compositionally biased region" description="Polar residues" evidence="1">
    <location>
        <begin position="16"/>
        <end position="30"/>
    </location>
</feature>
<evidence type="ECO:0000256" key="1">
    <source>
        <dbReference type="SAM" id="MobiDB-lite"/>
    </source>
</evidence>
<dbReference type="InterPro" id="IPR040841">
    <property type="entry name" value="Luciferase_dom"/>
</dbReference>
<dbReference type="Pfam" id="PF17648">
    <property type="entry name" value="Luciferase"/>
    <property type="match status" value="1"/>
</dbReference>
<dbReference type="STRING" id="1120964.GCA_001313265_02910"/>
<gene>
    <name evidence="3" type="ORF">SAMN03080598_01118</name>
</gene>
<reference evidence="4" key="1">
    <citation type="submission" date="2016-10" db="EMBL/GenBank/DDBJ databases">
        <authorList>
            <person name="Varghese N."/>
            <person name="Submissions S."/>
        </authorList>
    </citation>
    <scope>NUCLEOTIDE SEQUENCE [LARGE SCALE GENOMIC DNA]</scope>
    <source>
        <strain evidence="4">DSM 17298</strain>
    </source>
</reference>
<dbReference type="Proteomes" id="UP000236736">
    <property type="component" value="Unassembled WGS sequence"/>
</dbReference>